<dbReference type="EC" id="2.3.1.225" evidence="10"/>
<comment type="catalytic activity">
    <reaction evidence="9 10">
        <text>L-cysteinyl-[protein] + hexadecanoyl-CoA = S-hexadecanoyl-L-cysteinyl-[protein] + CoA</text>
        <dbReference type="Rhea" id="RHEA:36683"/>
        <dbReference type="Rhea" id="RHEA-COMP:10131"/>
        <dbReference type="Rhea" id="RHEA-COMP:11032"/>
        <dbReference type="ChEBI" id="CHEBI:29950"/>
        <dbReference type="ChEBI" id="CHEBI:57287"/>
        <dbReference type="ChEBI" id="CHEBI:57379"/>
        <dbReference type="ChEBI" id="CHEBI:74151"/>
        <dbReference type="EC" id="2.3.1.225"/>
    </reaction>
</comment>
<dbReference type="EMBL" id="KV417550">
    <property type="protein sequence ID" value="KZP21075.1"/>
    <property type="molecule type" value="Genomic_DNA"/>
</dbReference>
<keyword evidence="13" id="KW-1185">Reference proteome</keyword>
<evidence type="ECO:0000256" key="1">
    <source>
        <dbReference type="ARBA" id="ARBA00004141"/>
    </source>
</evidence>
<keyword evidence="3 10" id="KW-0812">Transmembrane</keyword>
<comment type="domain">
    <text evidence="10">The DHHC domain is required for palmitoyltransferase activity.</text>
</comment>
<dbReference type="GO" id="GO:0019706">
    <property type="term" value="F:protein-cysteine S-palmitoyltransferase activity"/>
    <property type="evidence" value="ECO:0007669"/>
    <property type="project" value="UniProtKB-EC"/>
</dbReference>
<reference evidence="12 13" key="1">
    <citation type="journal article" date="2016" name="Mol. Biol. Evol.">
        <title>Comparative Genomics of Early-Diverging Mushroom-Forming Fungi Provides Insights into the Origins of Lignocellulose Decay Capabilities.</title>
        <authorList>
            <person name="Nagy L.G."/>
            <person name="Riley R."/>
            <person name="Tritt A."/>
            <person name="Adam C."/>
            <person name="Daum C."/>
            <person name="Floudas D."/>
            <person name="Sun H."/>
            <person name="Yadav J.S."/>
            <person name="Pangilinan J."/>
            <person name="Larsson K.H."/>
            <person name="Matsuura K."/>
            <person name="Barry K."/>
            <person name="Labutti K."/>
            <person name="Kuo R."/>
            <person name="Ohm R.A."/>
            <person name="Bhattacharya S.S."/>
            <person name="Shirouzu T."/>
            <person name="Yoshinaga Y."/>
            <person name="Martin F.M."/>
            <person name="Grigoriev I.V."/>
            <person name="Hibbett D.S."/>
        </authorList>
    </citation>
    <scope>NUCLEOTIDE SEQUENCE [LARGE SCALE GENOMIC DNA]</scope>
    <source>
        <strain evidence="12 13">CBS 109695</strain>
    </source>
</reference>
<dbReference type="PANTHER" id="PTHR12246">
    <property type="entry name" value="PALMITOYLTRANSFERASE ZDHHC16"/>
    <property type="match status" value="1"/>
</dbReference>
<evidence type="ECO:0000256" key="8">
    <source>
        <dbReference type="ARBA" id="ARBA00023315"/>
    </source>
</evidence>
<evidence type="ECO:0000256" key="9">
    <source>
        <dbReference type="ARBA" id="ARBA00048048"/>
    </source>
</evidence>
<organism evidence="12 13">
    <name type="scientific">Athelia psychrophila</name>
    <dbReference type="NCBI Taxonomy" id="1759441"/>
    <lineage>
        <taxon>Eukaryota</taxon>
        <taxon>Fungi</taxon>
        <taxon>Dikarya</taxon>
        <taxon>Basidiomycota</taxon>
        <taxon>Agaricomycotina</taxon>
        <taxon>Agaricomycetes</taxon>
        <taxon>Agaricomycetidae</taxon>
        <taxon>Atheliales</taxon>
        <taxon>Atheliaceae</taxon>
        <taxon>Athelia</taxon>
    </lineage>
</organism>
<evidence type="ECO:0000256" key="4">
    <source>
        <dbReference type="ARBA" id="ARBA00022989"/>
    </source>
</evidence>
<keyword evidence="4 10" id="KW-1133">Transmembrane helix</keyword>
<dbReference type="PROSITE" id="PS50216">
    <property type="entry name" value="DHHC"/>
    <property type="match status" value="1"/>
</dbReference>
<comment type="subcellular location">
    <subcellularLocation>
        <location evidence="1">Membrane</location>
        <topology evidence="1">Multi-pass membrane protein</topology>
    </subcellularLocation>
</comment>
<proteinExistence type="inferred from homology"/>
<evidence type="ECO:0000256" key="7">
    <source>
        <dbReference type="ARBA" id="ARBA00023288"/>
    </source>
</evidence>
<keyword evidence="7" id="KW-0449">Lipoprotein</keyword>
<feature type="transmembrane region" description="Helical" evidence="10">
    <location>
        <begin position="127"/>
        <end position="154"/>
    </location>
</feature>
<dbReference type="InterPro" id="IPR039859">
    <property type="entry name" value="PFA4/ZDH16/20/ERF2-like"/>
</dbReference>
<evidence type="ECO:0000256" key="6">
    <source>
        <dbReference type="ARBA" id="ARBA00023139"/>
    </source>
</evidence>
<dbReference type="GO" id="GO:0016020">
    <property type="term" value="C:membrane"/>
    <property type="evidence" value="ECO:0007669"/>
    <property type="project" value="UniProtKB-SubCell"/>
</dbReference>
<keyword evidence="2 10" id="KW-0808">Transferase</keyword>
<evidence type="ECO:0000256" key="10">
    <source>
        <dbReference type="RuleBase" id="RU079119"/>
    </source>
</evidence>
<sequence>MTLGRTTRDVPRFAMPAKDDLVEPYECLDSSGDLGICNKDRCQGAWKPPRTHHCSICGVCRLDFDHHCPWTGNCVTLPRIKTFLALLYTAPITFTIAVSPIIRTLIRHITTSLAVSRADAWAKRVWWDWFGSWIFIGGPFGRYVIGSILGFRITQSNRSDDFPSYPGQVVQEPHMTIVVVTGMGLVLSIFSMVMAILITLNVLRGQTSLDTFKPKGRTDKLVRIPGLDTHGSAAAGVFEVSALLPGDRLYDLGWRENWKLLASQELLSSRNTHKSGVFVWSKLNPLILTRVRQEHMSTTTGQGL</sequence>
<evidence type="ECO:0000313" key="13">
    <source>
        <dbReference type="Proteomes" id="UP000076532"/>
    </source>
</evidence>
<keyword evidence="5 10" id="KW-0472">Membrane</keyword>
<evidence type="ECO:0000313" key="12">
    <source>
        <dbReference type="EMBL" id="KZP21075.1"/>
    </source>
</evidence>
<name>A0A166JPE5_9AGAM</name>
<dbReference type="InterPro" id="IPR001594">
    <property type="entry name" value="Palmitoyltrfase_DHHC"/>
</dbReference>
<comment type="similarity">
    <text evidence="10">Belongs to the DHHC palmitoyltransferase family.</text>
</comment>
<dbReference type="Pfam" id="PF01529">
    <property type="entry name" value="DHHC"/>
    <property type="match status" value="1"/>
</dbReference>
<evidence type="ECO:0000259" key="11">
    <source>
        <dbReference type="Pfam" id="PF01529"/>
    </source>
</evidence>
<evidence type="ECO:0000256" key="2">
    <source>
        <dbReference type="ARBA" id="ARBA00022679"/>
    </source>
</evidence>
<feature type="domain" description="Palmitoyltransferase DHHC" evidence="11">
    <location>
        <begin position="45"/>
        <end position="213"/>
    </location>
</feature>
<dbReference type="OrthoDB" id="302728at2759"/>
<keyword evidence="8 10" id="KW-0012">Acyltransferase</keyword>
<keyword evidence="6" id="KW-0564">Palmitate</keyword>
<evidence type="ECO:0000256" key="3">
    <source>
        <dbReference type="ARBA" id="ARBA00022692"/>
    </source>
</evidence>
<protein>
    <recommendedName>
        <fullName evidence="10">Palmitoyltransferase</fullName>
        <ecNumber evidence="10">2.3.1.225</ecNumber>
    </recommendedName>
</protein>
<accession>A0A166JPE5</accession>
<gene>
    <name evidence="12" type="ORF">FIBSPDRAFT_826201</name>
</gene>
<dbReference type="AlphaFoldDB" id="A0A166JPE5"/>
<evidence type="ECO:0000256" key="5">
    <source>
        <dbReference type="ARBA" id="ARBA00023136"/>
    </source>
</evidence>
<feature type="transmembrane region" description="Helical" evidence="10">
    <location>
        <begin position="85"/>
        <end position="106"/>
    </location>
</feature>
<feature type="transmembrane region" description="Helical" evidence="10">
    <location>
        <begin position="174"/>
        <end position="203"/>
    </location>
</feature>
<dbReference type="Proteomes" id="UP000076532">
    <property type="component" value="Unassembled WGS sequence"/>
</dbReference>